<dbReference type="InterPro" id="IPR013429">
    <property type="entry name" value="Regulatory_FmdB_Zinc_ribbon"/>
</dbReference>
<dbReference type="NCBIfam" id="TIGR02605">
    <property type="entry name" value="CxxC_CxxC_SSSS"/>
    <property type="match status" value="1"/>
</dbReference>
<dbReference type="Proteomes" id="UP000326601">
    <property type="component" value="Segment"/>
</dbReference>
<organism evidence="2 3">
    <name type="scientific">Stenotrophomonas phage Mendera</name>
    <dbReference type="NCBI Taxonomy" id="2650877"/>
    <lineage>
        <taxon>Viruses</taxon>
        <taxon>Duplodnaviria</taxon>
        <taxon>Heunggongvirae</taxon>
        <taxon>Uroviricota</taxon>
        <taxon>Caudoviricetes</taxon>
        <taxon>Menderavirus</taxon>
        <taxon>Menderavirus mendera</taxon>
    </lineage>
</organism>
<name>A0A5P8PIX3_9CAUD</name>
<gene>
    <name evidence="2" type="ORF">CPT_Mendera_142</name>
</gene>
<keyword evidence="3" id="KW-1185">Reference proteome</keyword>
<accession>A0A5P8PIX3</accession>
<protein>
    <recommendedName>
        <fullName evidence="1">Putative regulatory protein FmdB zinc ribbon domain-containing protein</fullName>
    </recommendedName>
</protein>
<reference evidence="3" key="1">
    <citation type="submission" date="2019-06" db="EMBL/GenBank/DDBJ databases">
        <title>Complete genome sequence of Stenotrophomonas phage Mendera.</title>
        <authorList>
            <person name="Garza K."/>
            <person name="Newkirk H."/>
            <person name="Moreland R."/>
            <person name="Liu M."/>
            <person name="Ramsey J."/>
            <person name="Gonzalez C.F."/>
            <person name="Leavitt J."/>
        </authorList>
    </citation>
    <scope>NUCLEOTIDE SEQUENCE [LARGE SCALE GENOMIC DNA]</scope>
</reference>
<proteinExistence type="predicted"/>
<dbReference type="EMBL" id="MN098328">
    <property type="protein sequence ID" value="QFR56681.1"/>
    <property type="molecule type" value="Genomic_DNA"/>
</dbReference>
<dbReference type="SMART" id="SM00834">
    <property type="entry name" value="CxxC_CXXC_SSSS"/>
    <property type="match status" value="1"/>
</dbReference>
<sequence>MPLYNFRCESCNHKDKIMSSDYREHENSACPSCGKPEFRYRPWEKEEGDNSWGLISPERLGRNKAPRDFRDFISAVGKVNPGHKMRLH</sequence>
<evidence type="ECO:0000313" key="2">
    <source>
        <dbReference type="EMBL" id="QFR56681.1"/>
    </source>
</evidence>
<dbReference type="Pfam" id="PF09723">
    <property type="entry name" value="Zn_ribbon_8"/>
    <property type="match status" value="1"/>
</dbReference>
<evidence type="ECO:0000259" key="1">
    <source>
        <dbReference type="SMART" id="SM00834"/>
    </source>
</evidence>
<feature type="domain" description="Putative regulatory protein FmdB zinc ribbon" evidence="1">
    <location>
        <begin position="1"/>
        <end position="43"/>
    </location>
</feature>
<evidence type="ECO:0000313" key="3">
    <source>
        <dbReference type="Proteomes" id="UP000326601"/>
    </source>
</evidence>